<dbReference type="AlphaFoldDB" id="A0A1S3JT99"/>
<evidence type="ECO:0000313" key="3">
    <source>
        <dbReference type="RefSeq" id="XP_013413289.1"/>
    </source>
</evidence>
<evidence type="ECO:0000256" key="1">
    <source>
        <dbReference type="ARBA" id="ARBA00029457"/>
    </source>
</evidence>
<comment type="similarity">
    <text evidence="1">Belongs to the C19orf12 family.</text>
</comment>
<dbReference type="OrthoDB" id="5976774at2759"/>
<dbReference type="Pfam" id="PF20721">
    <property type="entry name" value="C19orf12"/>
    <property type="match status" value="1"/>
</dbReference>
<dbReference type="InParanoid" id="A0A1S3JT99"/>
<evidence type="ECO:0000313" key="2">
    <source>
        <dbReference type="Proteomes" id="UP000085678"/>
    </source>
</evidence>
<dbReference type="STRING" id="7574.A0A1S3JT99"/>
<keyword evidence="2" id="KW-1185">Reference proteome</keyword>
<gene>
    <name evidence="3" type="primary">LOC106175711</name>
</gene>
<organism evidence="2 3">
    <name type="scientific">Lingula anatina</name>
    <name type="common">Brachiopod</name>
    <name type="synonym">Lingula unguis</name>
    <dbReference type="NCBI Taxonomy" id="7574"/>
    <lineage>
        <taxon>Eukaryota</taxon>
        <taxon>Metazoa</taxon>
        <taxon>Spiralia</taxon>
        <taxon>Lophotrochozoa</taxon>
        <taxon>Brachiopoda</taxon>
        <taxon>Linguliformea</taxon>
        <taxon>Lingulata</taxon>
        <taxon>Lingulida</taxon>
        <taxon>Linguloidea</taxon>
        <taxon>Lingulidae</taxon>
        <taxon>Lingula</taxon>
    </lineage>
</organism>
<dbReference type="PANTHER" id="PTHR31493:SF1">
    <property type="entry name" value="PROTEIN C19ORF12"/>
    <property type="match status" value="1"/>
</dbReference>
<dbReference type="Proteomes" id="UP000085678">
    <property type="component" value="Unplaced"/>
</dbReference>
<name>A0A1S3JT99_LINAN</name>
<dbReference type="RefSeq" id="XP_013413289.1">
    <property type="nucleotide sequence ID" value="XM_013557835.2"/>
</dbReference>
<dbReference type="InterPro" id="IPR033369">
    <property type="entry name" value="C19orf12"/>
</dbReference>
<dbReference type="KEGG" id="lak:106175711"/>
<sequence length="141" mass="14737">MPVDVNEVVAVCADLADEKNLRVTVQEALKGGLIAGATTVAGGLLLGPVGFAVGGAVGGAAAYANAQGKFKPVSTVLKEMEPEKKKILYDRVQRIISGITIEDGIALLALIHSSESMQAKFMGAIKFLVQDQLKMELIDGL</sequence>
<dbReference type="FunCoup" id="A0A1S3JT99">
    <property type="interactions" value="114"/>
</dbReference>
<dbReference type="PANTHER" id="PTHR31493">
    <property type="entry name" value="NAZO FAMILY MEMBER"/>
    <property type="match status" value="1"/>
</dbReference>
<accession>A0A1S3JT99</accession>
<dbReference type="GeneID" id="106175711"/>
<reference evidence="3" key="1">
    <citation type="submission" date="2025-08" db="UniProtKB">
        <authorList>
            <consortium name="RefSeq"/>
        </authorList>
    </citation>
    <scope>IDENTIFICATION</scope>
    <source>
        <tissue evidence="3">Gonads</tissue>
    </source>
</reference>
<protein>
    <submittedName>
        <fullName evidence="3">Protein C19orf12 homolog</fullName>
    </submittedName>
</protein>
<proteinExistence type="inferred from homology"/>